<dbReference type="EMBL" id="FOCM01000005">
    <property type="protein sequence ID" value="SEN62636.1"/>
    <property type="molecule type" value="Genomic_DNA"/>
</dbReference>
<dbReference type="Proteomes" id="UP000199372">
    <property type="component" value="Unassembled WGS sequence"/>
</dbReference>
<protein>
    <submittedName>
        <fullName evidence="1">Uncharacterized protein</fullName>
    </submittedName>
</protein>
<name>A0A1H8I3M9_9RHOB</name>
<keyword evidence="2" id="KW-1185">Reference proteome</keyword>
<gene>
    <name evidence="1" type="ORF">SAMN04488011_10583</name>
</gene>
<evidence type="ECO:0000313" key="1">
    <source>
        <dbReference type="EMBL" id="SEN62636.1"/>
    </source>
</evidence>
<reference evidence="2" key="1">
    <citation type="submission" date="2016-10" db="EMBL/GenBank/DDBJ databases">
        <authorList>
            <person name="Varghese N."/>
            <person name="Submissions S."/>
        </authorList>
    </citation>
    <scope>NUCLEOTIDE SEQUENCE [LARGE SCALE GENOMIC DNA]</scope>
    <source>
        <strain evidence="2">DSM 26893</strain>
    </source>
</reference>
<dbReference type="AlphaFoldDB" id="A0A1H8I3M9"/>
<dbReference type="RefSeq" id="WP_091845701.1">
    <property type="nucleotide sequence ID" value="NZ_FOCM01000005.1"/>
</dbReference>
<organism evidence="1 2">
    <name type="scientific">Palleronia pelagia</name>
    <dbReference type="NCBI Taxonomy" id="387096"/>
    <lineage>
        <taxon>Bacteria</taxon>
        <taxon>Pseudomonadati</taxon>
        <taxon>Pseudomonadota</taxon>
        <taxon>Alphaproteobacteria</taxon>
        <taxon>Rhodobacterales</taxon>
        <taxon>Roseobacteraceae</taxon>
        <taxon>Palleronia</taxon>
    </lineage>
</organism>
<proteinExistence type="predicted"/>
<evidence type="ECO:0000313" key="2">
    <source>
        <dbReference type="Proteomes" id="UP000199372"/>
    </source>
</evidence>
<accession>A0A1H8I3M9</accession>
<dbReference type="OrthoDB" id="7868854at2"/>
<sequence>MLIVFESIDAETTAVLRAPMRAPGGVAFQPVDMQTALDGEDAFRLTASLILTPEADSTEAAEWLWERVEEAAPLVLKVGAQRARVGAPDALAWLIDKARSEG</sequence>